<dbReference type="InterPro" id="IPR002524">
    <property type="entry name" value="Cation_efflux"/>
</dbReference>
<evidence type="ECO:0000256" key="5">
    <source>
        <dbReference type="ARBA" id="ARBA00022989"/>
    </source>
</evidence>
<evidence type="ECO:0000256" key="3">
    <source>
        <dbReference type="ARBA" id="ARBA00022448"/>
    </source>
</evidence>
<dbReference type="InterPro" id="IPR027470">
    <property type="entry name" value="Cation_efflux_CTD"/>
</dbReference>
<comment type="subcellular location">
    <subcellularLocation>
        <location evidence="1">Membrane</location>
        <topology evidence="1">Multi-pass membrane protein</topology>
    </subcellularLocation>
</comment>
<gene>
    <name evidence="9" type="ORF">DWW02_26130</name>
</gene>
<keyword evidence="4" id="KW-0812">Transmembrane</keyword>
<dbReference type="EMBL" id="QRZM01000017">
    <property type="protein sequence ID" value="RGV71944.1"/>
    <property type="molecule type" value="Genomic_DNA"/>
</dbReference>
<dbReference type="GO" id="GO:0008324">
    <property type="term" value="F:monoatomic cation transmembrane transporter activity"/>
    <property type="evidence" value="ECO:0007669"/>
    <property type="project" value="InterPro"/>
</dbReference>
<keyword evidence="3" id="KW-0813">Transport</keyword>
<dbReference type="PANTHER" id="PTHR43840">
    <property type="entry name" value="MITOCHONDRIAL METAL TRANSPORTER 1-RELATED"/>
    <property type="match status" value="1"/>
</dbReference>
<keyword evidence="5" id="KW-1133">Transmembrane helix</keyword>
<organism evidence="9 10">
    <name type="scientific">Enterocloster bolteae</name>
    <dbReference type="NCBI Taxonomy" id="208479"/>
    <lineage>
        <taxon>Bacteria</taxon>
        <taxon>Bacillati</taxon>
        <taxon>Bacillota</taxon>
        <taxon>Clostridia</taxon>
        <taxon>Lachnospirales</taxon>
        <taxon>Lachnospiraceae</taxon>
        <taxon>Enterocloster</taxon>
    </lineage>
</organism>
<dbReference type="GO" id="GO:0016020">
    <property type="term" value="C:membrane"/>
    <property type="evidence" value="ECO:0007669"/>
    <property type="project" value="UniProtKB-SubCell"/>
</dbReference>
<dbReference type="Pfam" id="PF16916">
    <property type="entry name" value="ZT_dimer"/>
    <property type="match status" value="1"/>
</dbReference>
<dbReference type="InterPro" id="IPR027469">
    <property type="entry name" value="Cation_efflux_TMD_sf"/>
</dbReference>
<sequence length="307" mass="33214">MEKKSNPHNTAQKAAMYVSSISIIVNLLLSLFKLIAGIIARSDAMISDAVHSASDVLSTIVVIVGSKISSKESDTEHPYGHERIECVSSIILSGMLLVTGIGIGIVGVKKIIAGSTGDDLTVPGILALMAAVVSIIVKEWMYWFTRSVAKKINSGSLMADAWHHRSDALSSIGSFAGILGARLGYPILDSIASVIICVVIVKVSMDIFYDAINKMVDHSCNEATEDKIRSLIATIPGIRRIDLLHTRLFGMKIYVDIEIAVDENLRLKEAHHIAEQVHYSVENSFPEVKHCMVHVNPASTVPVGSTK</sequence>
<evidence type="ECO:0000256" key="6">
    <source>
        <dbReference type="ARBA" id="ARBA00023136"/>
    </source>
</evidence>
<dbReference type="InterPro" id="IPR058533">
    <property type="entry name" value="Cation_efflux_TM"/>
</dbReference>
<reference evidence="9 10" key="1">
    <citation type="submission" date="2018-08" db="EMBL/GenBank/DDBJ databases">
        <title>A genome reference for cultivated species of the human gut microbiota.</title>
        <authorList>
            <person name="Zou Y."/>
            <person name="Xue W."/>
            <person name="Luo G."/>
        </authorList>
    </citation>
    <scope>NUCLEOTIDE SEQUENCE [LARGE SCALE GENOMIC DNA]</scope>
    <source>
        <strain evidence="9 10">AF14-18</strain>
    </source>
</reference>
<evidence type="ECO:0000256" key="4">
    <source>
        <dbReference type="ARBA" id="ARBA00022692"/>
    </source>
</evidence>
<dbReference type="Gene3D" id="3.30.70.1350">
    <property type="entry name" value="Cation efflux protein, cytoplasmic domain"/>
    <property type="match status" value="1"/>
</dbReference>
<dbReference type="AlphaFoldDB" id="A0A412YWC7"/>
<evidence type="ECO:0000259" key="7">
    <source>
        <dbReference type="Pfam" id="PF01545"/>
    </source>
</evidence>
<name>A0A412YWC7_9FIRM</name>
<dbReference type="SUPFAM" id="SSF160240">
    <property type="entry name" value="Cation efflux protein cytoplasmic domain-like"/>
    <property type="match status" value="1"/>
</dbReference>
<protein>
    <submittedName>
        <fullName evidence="9">Cation transporter</fullName>
    </submittedName>
</protein>
<dbReference type="PANTHER" id="PTHR43840:SF15">
    <property type="entry name" value="MITOCHONDRIAL METAL TRANSPORTER 1-RELATED"/>
    <property type="match status" value="1"/>
</dbReference>
<dbReference type="RefSeq" id="WP_002565674.1">
    <property type="nucleotide sequence ID" value="NZ_CABKUK010000002.1"/>
</dbReference>
<proteinExistence type="inferred from homology"/>
<keyword evidence="6" id="KW-0472">Membrane</keyword>
<feature type="domain" description="Cation efflux protein transmembrane" evidence="7">
    <location>
        <begin position="21"/>
        <end position="213"/>
    </location>
</feature>
<evidence type="ECO:0000259" key="8">
    <source>
        <dbReference type="Pfam" id="PF16916"/>
    </source>
</evidence>
<dbReference type="Pfam" id="PF01545">
    <property type="entry name" value="Cation_efflux"/>
    <property type="match status" value="1"/>
</dbReference>
<dbReference type="FunFam" id="1.20.1510.10:FF:000006">
    <property type="entry name" value="Divalent cation efflux transporter"/>
    <property type="match status" value="1"/>
</dbReference>
<comment type="similarity">
    <text evidence="2">Belongs to the cation diffusion facilitator (CDF) transporter (TC 2.A.4) family.</text>
</comment>
<evidence type="ECO:0000256" key="2">
    <source>
        <dbReference type="ARBA" id="ARBA00008114"/>
    </source>
</evidence>
<evidence type="ECO:0000313" key="10">
    <source>
        <dbReference type="Proteomes" id="UP000284543"/>
    </source>
</evidence>
<accession>A0A412YWC7</accession>
<dbReference type="Proteomes" id="UP000284543">
    <property type="component" value="Unassembled WGS sequence"/>
</dbReference>
<dbReference type="InterPro" id="IPR050291">
    <property type="entry name" value="CDF_Transporter"/>
</dbReference>
<dbReference type="Gene3D" id="1.20.1510.10">
    <property type="entry name" value="Cation efflux protein transmembrane domain"/>
    <property type="match status" value="1"/>
</dbReference>
<evidence type="ECO:0000256" key="1">
    <source>
        <dbReference type="ARBA" id="ARBA00004141"/>
    </source>
</evidence>
<comment type="caution">
    <text evidence="9">The sequence shown here is derived from an EMBL/GenBank/DDBJ whole genome shotgun (WGS) entry which is preliminary data.</text>
</comment>
<feature type="domain" description="Cation efflux protein cytoplasmic" evidence="8">
    <location>
        <begin position="222"/>
        <end position="297"/>
    </location>
</feature>
<dbReference type="NCBIfam" id="TIGR01297">
    <property type="entry name" value="CDF"/>
    <property type="match status" value="1"/>
</dbReference>
<dbReference type="KEGG" id="cbol:CGC65_09450"/>
<dbReference type="SUPFAM" id="SSF161111">
    <property type="entry name" value="Cation efflux protein transmembrane domain-like"/>
    <property type="match status" value="1"/>
</dbReference>
<evidence type="ECO:0000313" key="9">
    <source>
        <dbReference type="EMBL" id="RGV71944.1"/>
    </source>
</evidence>
<dbReference type="InterPro" id="IPR036837">
    <property type="entry name" value="Cation_efflux_CTD_sf"/>
</dbReference>